<organism evidence="3 4">
    <name type="scientific">Elysia chlorotica</name>
    <name type="common">Eastern emerald elysia</name>
    <name type="synonym">Sea slug</name>
    <dbReference type="NCBI Taxonomy" id="188477"/>
    <lineage>
        <taxon>Eukaryota</taxon>
        <taxon>Metazoa</taxon>
        <taxon>Spiralia</taxon>
        <taxon>Lophotrochozoa</taxon>
        <taxon>Mollusca</taxon>
        <taxon>Gastropoda</taxon>
        <taxon>Heterobranchia</taxon>
        <taxon>Euthyneura</taxon>
        <taxon>Panpulmonata</taxon>
        <taxon>Sacoglossa</taxon>
        <taxon>Placobranchoidea</taxon>
        <taxon>Plakobranchidae</taxon>
        <taxon>Elysia</taxon>
    </lineage>
</organism>
<dbReference type="OrthoDB" id="414243at2759"/>
<feature type="domain" description="GST C-terminal" evidence="2">
    <location>
        <begin position="82"/>
        <end position="204"/>
    </location>
</feature>
<evidence type="ECO:0000313" key="4">
    <source>
        <dbReference type="Proteomes" id="UP000271974"/>
    </source>
</evidence>
<dbReference type="SFLD" id="SFLDG01205">
    <property type="entry name" value="AMPS.1"/>
    <property type="match status" value="1"/>
</dbReference>
<dbReference type="CDD" id="cd03192">
    <property type="entry name" value="GST_C_Sigma_like"/>
    <property type="match status" value="1"/>
</dbReference>
<dbReference type="Pfam" id="PF14497">
    <property type="entry name" value="GST_C_3"/>
    <property type="match status" value="1"/>
</dbReference>
<dbReference type="GO" id="GO:0004364">
    <property type="term" value="F:glutathione transferase activity"/>
    <property type="evidence" value="ECO:0007669"/>
    <property type="project" value="TreeGrafter"/>
</dbReference>
<dbReference type="Gene3D" id="1.20.1050.10">
    <property type="match status" value="1"/>
</dbReference>
<dbReference type="FunFam" id="1.20.1050.10:FF:000030">
    <property type="entry name" value="Glutathione S-transferase S1"/>
    <property type="match status" value="1"/>
</dbReference>
<dbReference type="InterPro" id="IPR010987">
    <property type="entry name" value="Glutathione-S-Trfase_C-like"/>
</dbReference>
<dbReference type="Proteomes" id="UP000271974">
    <property type="component" value="Unassembled WGS sequence"/>
</dbReference>
<dbReference type="PROSITE" id="PS50404">
    <property type="entry name" value="GST_NTER"/>
    <property type="match status" value="1"/>
</dbReference>
<dbReference type="InterPro" id="IPR036282">
    <property type="entry name" value="Glutathione-S-Trfase_C_sf"/>
</dbReference>
<protein>
    <recommendedName>
        <fullName evidence="5">Glutathione transferase</fullName>
    </recommendedName>
</protein>
<dbReference type="Pfam" id="PF02798">
    <property type="entry name" value="GST_N"/>
    <property type="match status" value="1"/>
</dbReference>
<dbReference type="InterPro" id="IPR040079">
    <property type="entry name" value="Glutathione_S-Trfase"/>
</dbReference>
<evidence type="ECO:0000259" key="1">
    <source>
        <dbReference type="PROSITE" id="PS50404"/>
    </source>
</evidence>
<dbReference type="SUPFAM" id="SSF52833">
    <property type="entry name" value="Thioredoxin-like"/>
    <property type="match status" value="1"/>
</dbReference>
<dbReference type="PANTHER" id="PTHR11571">
    <property type="entry name" value="GLUTATHIONE S-TRANSFERASE"/>
    <property type="match status" value="1"/>
</dbReference>
<dbReference type="InterPro" id="IPR036249">
    <property type="entry name" value="Thioredoxin-like_sf"/>
</dbReference>
<keyword evidence="4" id="KW-1185">Reference proteome</keyword>
<dbReference type="EMBL" id="RQTK01000115">
    <property type="protein sequence ID" value="RUS87281.1"/>
    <property type="molecule type" value="Genomic_DNA"/>
</dbReference>
<sequence>MAPQVKLVYFDARGRAELLRLILHQSGVKFEDQRVTFADWPALKPKMPFSSLPFLEIDGKAYNESMCLCRFAARRHNLIGKTDVDALYVDQILTQSDELRTKQIKIKFNKDEAEKATLAKAYAEEQLPQFLGNMEKRLKDNKTGFFIGSAITMAELAIYDITENDLKENAKLLDKYPMLAAVRKTVESQPNLKDYLKNRKDTPM</sequence>
<dbReference type="Gene3D" id="3.40.30.10">
    <property type="entry name" value="Glutaredoxin"/>
    <property type="match status" value="1"/>
</dbReference>
<dbReference type="InterPro" id="IPR050213">
    <property type="entry name" value="GST_superfamily"/>
</dbReference>
<evidence type="ECO:0000313" key="3">
    <source>
        <dbReference type="EMBL" id="RUS87281.1"/>
    </source>
</evidence>
<name>A0A3S0ZUV5_ELYCH</name>
<reference evidence="3 4" key="1">
    <citation type="submission" date="2019-01" db="EMBL/GenBank/DDBJ databases">
        <title>A draft genome assembly of the solar-powered sea slug Elysia chlorotica.</title>
        <authorList>
            <person name="Cai H."/>
            <person name="Li Q."/>
            <person name="Fang X."/>
            <person name="Li J."/>
            <person name="Curtis N.E."/>
            <person name="Altenburger A."/>
            <person name="Shibata T."/>
            <person name="Feng M."/>
            <person name="Maeda T."/>
            <person name="Schwartz J.A."/>
            <person name="Shigenobu S."/>
            <person name="Lundholm N."/>
            <person name="Nishiyama T."/>
            <person name="Yang H."/>
            <person name="Hasebe M."/>
            <person name="Li S."/>
            <person name="Pierce S.K."/>
            <person name="Wang J."/>
        </authorList>
    </citation>
    <scope>NUCLEOTIDE SEQUENCE [LARGE SCALE GENOMIC DNA]</scope>
    <source>
        <strain evidence="3">EC2010</strain>
        <tissue evidence="3">Whole organism of an adult</tissue>
    </source>
</reference>
<comment type="caution">
    <text evidence="3">The sequence shown here is derived from an EMBL/GenBank/DDBJ whole genome shotgun (WGS) entry which is preliminary data.</text>
</comment>
<dbReference type="PROSITE" id="PS50405">
    <property type="entry name" value="GST_CTER"/>
    <property type="match status" value="1"/>
</dbReference>
<evidence type="ECO:0008006" key="5">
    <source>
        <dbReference type="Google" id="ProtNLM"/>
    </source>
</evidence>
<gene>
    <name evidence="3" type="ORF">EGW08_004961</name>
</gene>
<dbReference type="STRING" id="188477.A0A3S0ZUV5"/>
<dbReference type="InterPro" id="IPR004046">
    <property type="entry name" value="GST_C"/>
</dbReference>
<dbReference type="PANTHER" id="PTHR11571:SF150">
    <property type="entry name" value="GLUTATHIONE S-TRANSFERASE"/>
    <property type="match status" value="1"/>
</dbReference>
<feature type="domain" description="GST N-terminal" evidence="1">
    <location>
        <begin position="3"/>
        <end position="80"/>
    </location>
</feature>
<dbReference type="SFLD" id="SFLDG00363">
    <property type="entry name" value="AMPS_(cytGST):_Alpha-__Mu-__Pi"/>
    <property type="match status" value="1"/>
</dbReference>
<accession>A0A3S0ZUV5</accession>
<dbReference type="SFLD" id="SFLDS00019">
    <property type="entry name" value="Glutathione_Transferase_(cytos"/>
    <property type="match status" value="1"/>
</dbReference>
<dbReference type="AlphaFoldDB" id="A0A3S0ZUV5"/>
<dbReference type="SUPFAM" id="SSF47616">
    <property type="entry name" value="GST C-terminal domain-like"/>
    <property type="match status" value="1"/>
</dbReference>
<evidence type="ECO:0000259" key="2">
    <source>
        <dbReference type="PROSITE" id="PS50405"/>
    </source>
</evidence>
<proteinExistence type="predicted"/>
<dbReference type="GO" id="GO:0006749">
    <property type="term" value="P:glutathione metabolic process"/>
    <property type="evidence" value="ECO:0007669"/>
    <property type="project" value="TreeGrafter"/>
</dbReference>
<dbReference type="CDD" id="cd03039">
    <property type="entry name" value="GST_N_Sigma_like"/>
    <property type="match status" value="1"/>
</dbReference>
<dbReference type="InterPro" id="IPR004045">
    <property type="entry name" value="Glutathione_S-Trfase_N"/>
</dbReference>